<feature type="region of interest" description="Disordered" evidence="1">
    <location>
        <begin position="1"/>
        <end position="45"/>
    </location>
</feature>
<keyword evidence="3" id="KW-1185">Reference proteome</keyword>
<evidence type="ECO:0000313" key="2">
    <source>
        <dbReference type="EMBL" id="WOO83222.1"/>
    </source>
</evidence>
<sequence>MSLRQATRIRLPHSPRPPITLPSRHASARNTPPRGGHLPPPKLGLRRGSLAAQLRSIDSWEARRVSTTDWDKGKGQPGSADERKWPAGPSWRDIVDLAHPPRIVRKVKLVHSEADDPGHNVATHGPRKPISTVVSPFFHLRAVPSLRSDAARRLAQSAADGGAIKISMLPIATKTGVSKLAVERKHARGRFLKAANIVLNHTGGRLPVVSGWAYTVVLNERTYNAPFAELCAAIESAFTRCGEDKDAAVEADKPNVFERRPIQRYEEIQARSTTTRAAPTTTRPAPTTTRPAPTTTRPAPKTTKPAPTTTGSGKIMLRAKPPLLRRGALSLPKK</sequence>
<accession>A0AAF0YC32</accession>
<evidence type="ECO:0000313" key="3">
    <source>
        <dbReference type="Proteomes" id="UP000827549"/>
    </source>
</evidence>
<feature type="region of interest" description="Disordered" evidence="1">
    <location>
        <begin position="270"/>
        <end position="334"/>
    </location>
</feature>
<proteinExistence type="predicted"/>
<organism evidence="2 3">
    <name type="scientific">Vanrija pseudolonga</name>
    <dbReference type="NCBI Taxonomy" id="143232"/>
    <lineage>
        <taxon>Eukaryota</taxon>
        <taxon>Fungi</taxon>
        <taxon>Dikarya</taxon>
        <taxon>Basidiomycota</taxon>
        <taxon>Agaricomycotina</taxon>
        <taxon>Tremellomycetes</taxon>
        <taxon>Trichosporonales</taxon>
        <taxon>Trichosporonaceae</taxon>
        <taxon>Vanrija</taxon>
    </lineage>
</organism>
<evidence type="ECO:0000256" key="1">
    <source>
        <dbReference type="SAM" id="MobiDB-lite"/>
    </source>
</evidence>
<feature type="compositionally biased region" description="Basic and acidic residues" evidence="1">
    <location>
        <begin position="66"/>
        <end position="85"/>
    </location>
</feature>
<feature type="region of interest" description="Disordered" evidence="1">
    <location>
        <begin position="66"/>
        <end position="87"/>
    </location>
</feature>
<protein>
    <submittedName>
        <fullName evidence="2">Uncharacterized protein</fullName>
    </submittedName>
</protein>
<name>A0AAF0YC32_9TREE</name>
<gene>
    <name evidence="2" type="ORF">LOC62_05G006745</name>
</gene>
<dbReference type="AlphaFoldDB" id="A0AAF0YC32"/>
<dbReference type="GeneID" id="87809921"/>
<reference evidence="2" key="1">
    <citation type="submission" date="2023-10" db="EMBL/GenBank/DDBJ databases">
        <authorList>
            <person name="Noh H."/>
        </authorList>
    </citation>
    <scope>NUCLEOTIDE SEQUENCE</scope>
    <source>
        <strain evidence="2">DUCC4014</strain>
    </source>
</reference>
<feature type="compositionally biased region" description="Low complexity" evidence="1">
    <location>
        <begin position="273"/>
        <end position="310"/>
    </location>
</feature>
<dbReference type="EMBL" id="CP086718">
    <property type="protein sequence ID" value="WOO83222.1"/>
    <property type="molecule type" value="Genomic_DNA"/>
</dbReference>
<dbReference type="Proteomes" id="UP000827549">
    <property type="component" value="Chromosome 5"/>
</dbReference>
<dbReference type="RefSeq" id="XP_062629248.1">
    <property type="nucleotide sequence ID" value="XM_062773264.1"/>
</dbReference>